<evidence type="ECO:0000313" key="5">
    <source>
        <dbReference type="Proteomes" id="UP000530571"/>
    </source>
</evidence>
<keyword evidence="4" id="KW-0456">Lyase</keyword>
<evidence type="ECO:0000256" key="3">
    <source>
        <dbReference type="ARBA" id="ARBA00023014"/>
    </source>
</evidence>
<dbReference type="AlphaFoldDB" id="A0A7W6KM46"/>
<keyword evidence="1" id="KW-0479">Metal-binding</keyword>
<dbReference type="InterPro" id="IPR040086">
    <property type="entry name" value="MJ0683-like"/>
</dbReference>
<proteinExistence type="predicted"/>
<comment type="caution">
    <text evidence="4">The sequence shown here is derived from an EMBL/GenBank/DDBJ whole genome shotgun (WGS) entry which is preliminary data.</text>
</comment>
<protein>
    <submittedName>
        <fullName evidence="4">DNA repair photolyase</fullName>
    </submittedName>
</protein>
<dbReference type="Proteomes" id="UP000530571">
    <property type="component" value="Unassembled WGS sequence"/>
</dbReference>
<dbReference type="EMBL" id="JACIDZ010000013">
    <property type="protein sequence ID" value="MBB4123630.1"/>
    <property type="molecule type" value="Genomic_DNA"/>
</dbReference>
<keyword evidence="2" id="KW-0408">Iron</keyword>
<gene>
    <name evidence="4" type="ORF">GGR30_003578</name>
</gene>
<dbReference type="PANTHER" id="PTHR43432">
    <property type="entry name" value="SLR0285 PROTEIN"/>
    <property type="match status" value="1"/>
</dbReference>
<reference evidence="4 5" key="1">
    <citation type="submission" date="2020-08" db="EMBL/GenBank/DDBJ databases">
        <title>Genomic Encyclopedia of Type Strains, Phase IV (KMG-IV): sequencing the most valuable type-strain genomes for metagenomic binning, comparative biology and taxonomic classification.</title>
        <authorList>
            <person name="Goeker M."/>
        </authorList>
    </citation>
    <scope>NUCLEOTIDE SEQUENCE [LARGE SCALE GENOMIC DNA]</scope>
    <source>
        <strain evidence="4 5">DSM 28101</strain>
    </source>
</reference>
<dbReference type="GO" id="GO:0051536">
    <property type="term" value="F:iron-sulfur cluster binding"/>
    <property type="evidence" value="ECO:0007669"/>
    <property type="project" value="UniProtKB-KW"/>
</dbReference>
<accession>A0A7W6KM46</accession>
<sequence>MVKIEALKAKSVRRAPDDLPSSLRNYIDYRKSGLSLNHIVGCPLDCGYCVRHLFDNFAMKRPHLIVDDEIAVEQLVRHWAFRADTTPIQIFNRATDPFLPGVKTHLFRTLEALDSRGFRNPVLVITRWKIEPTDVERLEALTNLKLTILVTWSGIDDERIEPVSSAIAEGSLEVLASSASRVKKILYWRPIISGLNDTAEHFAAARRLAEFADATVFTGLFYREEIRSYFREAGVPDLYSDIARRKILPREAEGRVLEYFEGRPIFRKTSCGVAFSHGIADFNGHFGISEICDICPETQCKICEKHHQKPDLEAVLSLARLVSLVDLDGIEVSDCRVEVNGSTEAQRYFMQHALNFQVHDRAQPHRKHRHGRAEIGWE</sequence>
<organism evidence="4 5">
    <name type="scientific">Martelella radicis</name>
    <dbReference type="NCBI Taxonomy" id="1397476"/>
    <lineage>
        <taxon>Bacteria</taxon>
        <taxon>Pseudomonadati</taxon>
        <taxon>Pseudomonadota</taxon>
        <taxon>Alphaproteobacteria</taxon>
        <taxon>Hyphomicrobiales</taxon>
        <taxon>Aurantimonadaceae</taxon>
        <taxon>Martelella</taxon>
    </lineage>
</organism>
<name>A0A7W6KM46_9HYPH</name>
<evidence type="ECO:0000256" key="2">
    <source>
        <dbReference type="ARBA" id="ARBA00023004"/>
    </source>
</evidence>
<evidence type="ECO:0000313" key="4">
    <source>
        <dbReference type="EMBL" id="MBB4123630.1"/>
    </source>
</evidence>
<keyword evidence="3" id="KW-0411">Iron-sulfur</keyword>
<dbReference type="GO" id="GO:0046872">
    <property type="term" value="F:metal ion binding"/>
    <property type="evidence" value="ECO:0007669"/>
    <property type="project" value="UniProtKB-KW"/>
</dbReference>
<dbReference type="GO" id="GO:0016829">
    <property type="term" value="F:lyase activity"/>
    <property type="evidence" value="ECO:0007669"/>
    <property type="project" value="UniProtKB-KW"/>
</dbReference>
<evidence type="ECO:0000256" key="1">
    <source>
        <dbReference type="ARBA" id="ARBA00022723"/>
    </source>
</evidence>
<dbReference type="RefSeq" id="WP_246414004.1">
    <property type="nucleotide sequence ID" value="NZ_JACIDZ010000013.1"/>
</dbReference>
<keyword evidence="5" id="KW-1185">Reference proteome</keyword>
<dbReference type="PANTHER" id="PTHR43432:SF4">
    <property type="entry name" value="RADICAL SAM CORE DOMAIN-CONTAINING PROTEIN"/>
    <property type="match status" value="1"/>
</dbReference>